<evidence type="ECO:0000259" key="5">
    <source>
        <dbReference type="Pfam" id="PF24865"/>
    </source>
</evidence>
<feature type="repeat" description="PPR" evidence="3">
    <location>
        <begin position="600"/>
        <end position="634"/>
    </location>
</feature>
<gene>
    <name evidence="6" type="ORF">STAS_09520</name>
</gene>
<feature type="repeat" description="PPR" evidence="3">
    <location>
        <begin position="670"/>
        <end position="704"/>
    </location>
</feature>
<feature type="repeat" description="PPR" evidence="3">
    <location>
        <begin position="495"/>
        <end position="529"/>
    </location>
</feature>
<comment type="caution">
    <text evidence="6">The sequence shown here is derived from an EMBL/GenBank/DDBJ whole genome shotgun (WGS) entry which is preliminary data.</text>
</comment>
<keyword evidence="2" id="KW-0677">Repeat</keyword>
<reference evidence="7" key="1">
    <citation type="journal article" date="2019" name="Curr. Biol.">
        <title>Genome Sequence of Striga asiatica Provides Insight into the Evolution of Plant Parasitism.</title>
        <authorList>
            <person name="Yoshida S."/>
            <person name="Kim S."/>
            <person name="Wafula E.K."/>
            <person name="Tanskanen J."/>
            <person name="Kim Y.M."/>
            <person name="Honaas L."/>
            <person name="Yang Z."/>
            <person name="Spallek T."/>
            <person name="Conn C.E."/>
            <person name="Ichihashi Y."/>
            <person name="Cheong K."/>
            <person name="Cui S."/>
            <person name="Der J.P."/>
            <person name="Gundlach H."/>
            <person name="Jiao Y."/>
            <person name="Hori C."/>
            <person name="Ishida J.K."/>
            <person name="Kasahara H."/>
            <person name="Kiba T."/>
            <person name="Kim M.S."/>
            <person name="Koo N."/>
            <person name="Laohavisit A."/>
            <person name="Lee Y.H."/>
            <person name="Lumba S."/>
            <person name="McCourt P."/>
            <person name="Mortimer J.C."/>
            <person name="Mutuku J.M."/>
            <person name="Nomura T."/>
            <person name="Sasaki-Sekimoto Y."/>
            <person name="Seto Y."/>
            <person name="Wang Y."/>
            <person name="Wakatake T."/>
            <person name="Sakakibara H."/>
            <person name="Demura T."/>
            <person name="Yamaguchi S."/>
            <person name="Yoneyama K."/>
            <person name="Manabe R.I."/>
            <person name="Nelson D.C."/>
            <person name="Schulman A.H."/>
            <person name="Timko M.P."/>
            <person name="dePamphilis C.W."/>
            <person name="Choi D."/>
            <person name="Shirasu K."/>
        </authorList>
    </citation>
    <scope>NUCLEOTIDE SEQUENCE [LARGE SCALE GENOMIC DNA]</scope>
    <source>
        <strain evidence="7">cv. UVA1</strain>
    </source>
</reference>
<dbReference type="PANTHER" id="PTHR47938">
    <property type="entry name" value="RESPIRATORY COMPLEX I CHAPERONE (CIA84), PUTATIVE (AFU_ORTHOLOGUE AFUA_2G06020)-RELATED"/>
    <property type="match status" value="1"/>
</dbReference>
<dbReference type="Gene3D" id="1.25.40.10">
    <property type="entry name" value="Tetratricopeptide repeat domain"/>
    <property type="match status" value="5"/>
</dbReference>
<protein>
    <submittedName>
        <fullName evidence="6">Pentatricopeptide repeat-containing protein</fullName>
    </submittedName>
</protein>
<dbReference type="InterPro" id="IPR011990">
    <property type="entry name" value="TPR-like_helical_dom_sf"/>
</dbReference>
<feature type="region of interest" description="Disordered" evidence="4">
    <location>
        <begin position="17"/>
        <end position="60"/>
    </location>
</feature>
<dbReference type="OrthoDB" id="185373at2759"/>
<organism evidence="6 7">
    <name type="scientific">Striga asiatica</name>
    <name type="common">Asiatic witchweed</name>
    <name type="synonym">Buchnera asiatica</name>
    <dbReference type="NCBI Taxonomy" id="4170"/>
    <lineage>
        <taxon>Eukaryota</taxon>
        <taxon>Viridiplantae</taxon>
        <taxon>Streptophyta</taxon>
        <taxon>Embryophyta</taxon>
        <taxon>Tracheophyta</taxon>
        <taxon>Spermatophyta</taxon>
        <taxon>Magnoliopsida</taxon>
        <taxon>eudicotyledons</taxon>
        <taxon>Gunneridae</taxon>
        <taxon>Pentapetalae</taxon>
        <taxon>asterids</taxon>
        <taxon>lamiids</taxon>
        <taxon>Lamiales</taxon>
        <taxon>Orobanchaceae</taxon>
        <taxon>Buchnereae</taxon>
        <taxon>Striga</taxon>
    </lineage>
</organism>
<dbReference type="Pfam" id="PF13041">
    <property type="entry name" value="PPR_2"/>
    <property type="match status" value="4"/>
</dbReference>
<comment type="similarity">
    <text evidence="1">Belongs to the PPR family. P subfamily.</text>
</comment>
<feature type="repeat" description="PPR" evidence="3">
    <location>
        <begin position="460"/>
        <end position="494"/>
    </location>
</feature>
<dbReference type="PANTHER" id="PTHR47938:SF35">
    <property type="entry name" value="PENTATRICOPEPTIDE REPEAT-CONTAINING PROTEIN 4, MITOCHONDRIAL-RELATED"/>
    <property type="match status" value="1"/>
</dbReference>
<dbReference type="AlphaFoldDB" id="A0A5A7PM05"/>
<feature type="domain" description="DUF7731" evidence="5">
    <location>
        <begin position="807"/>
        <end position="904"/>
    </location>
</feature>
<evidence type="ECO:0000256" key="2">
    <source>
        <dbReference type="ARBA" id="ARBA00022737"/>
    </source>
</evidence>
<feature type="repeat" description="PPR" evidence="3">
    <location>
        <begin position="635"/>
        <end position="669"/>
    </location>
</feature>
<proteinExistence type="inferred from homology"/>
<dbReference type="Pfam" id="PF24865">
    <property type="entry name" value="DUF7731"/>
    <property type="match status" value="1"/>
</dbReference>
<sequence length="933" mass="105646">MRKLSAWACRVSPEIQDNAGKINSPRKPQIPKSSSVLKRVDQNPKSSLTGKLQSEQSINDTTSTHQVQLAAAERRFILKPIDHHYLNEILSRKDWFLLLNHELKARRLNVNDRVVVSILQNQENALCALRFYVWLSNFSSSLAKNKSIHSALSNALCRKGPLLLSGELIQEIKNSGCRLDEGVLCALIGSWGRLGLAKYCSEVFQQVSYLGIFPSTRLYNAVIDGLVKSNSLDLAYLKFHQMEVDNCVRDRFTYNILIHGVCKAGVMDEALRLVKQMEGLGYLPNVFTYTILIDGYLNARKIDEAFRLLGRMKTRNVKPNDATYRSLINGVFRTLPPVQAFELLSRWVNKEPNLPKVVCDSIIYCLCTNSLPKQAAEFSKTAGERGYVPDSSISNIALTCLIKGLDLDEACKMFEFFIERGVKVDLSTCLALIEELYKSRREEKGNEYLSRLIQRGHVANVFSYNLMIDCFCKAKMMNKAMETFRVMSKRGILPNLVTFNTLIAGYSKVRDVKKAREVLLMLFDHGLKPDVFTFSSIIDVLCQVNQIADAFDCFLEMMEWRINPNAVTYNSLIHSLCISGDIFKAMRLLRKMKSDGILPDVYTFNALIQNYCKLNKIDKAQRLLASMLSLGLRPDNFTYVAFINCLCQSGRFGEARDLFYSMEENGCKPDAYTCNSFIDALVKSGKFEEAQDVWMKYEQKGIILKPVPTESRGVIKEFGLLFRQIGFAFLYKYKQKKTRAVWLELKVVMRFREGVVWYSALVGRAYEYPHLGAAGVVADEYLPKAEVEGETNQFFPESGIVGTNPALIFNKAIGCFSDKYIYSRCNEDHRLTQSGLLNVPIGYTDEYCNGPCLGETNHVLDCIGGFLKGFIFYNKATLRDIRDTLESGCGYGPLRGNFDVVRNIEAGDASKYKASKHVVYALVVMIIGWRLVI</sequence>
<dbReference type="GO" id="GO:0003729">
    <property type="term" value="F:mRNA binding"/>
    <property type="evidence" value="ECO:0007669"/>
    <property type="project" value="TreeGrafter"/>
</dbReference>
<dbReference type="InterPro" id="IPR002885">
    <property type="entry name" value="PPR_rpt"/>
</dbReference>
<name>A0A5A7PM05_STRAF</name>
<dbReference type="EMBL" id="BKCP01004738">
    <property type="protein sequence ID" value="GER33387.1"/>
    <property type="molecule type" value="Genomic_DNA"/>
</dbReference>
<dbReference type="InterPro" id="IPR056633">
    <property type="entry name" value="DUF7731"/>
</dbReference>
<dbReference type="NCBIfam" id="TIGR00756">
    <property type="entry name" value="PPR"/>
    <property type="match status" value="10"/>
</dbReference>
<evidence type="ECO:0000313" key="7">
    <source>
        <dbReference type="Proteomes" id="UP000325081"/>
    </source>
</evidence>
<dbReference type="SUPFAM" id="SSF81901">
    <property type="entry name" value="HCP-like"/>
    <property type="match status" value="1"/>
</dbReference>
<evidence type="ECO:0000256" key="3">
    <source>
        <dbReference type="PROSITE-ProRule" id="PRU00708"/>
    </source>
</evidence>
<evidence type="ECO:0000313" key="6">
    <source>
        <dbReference type="EMBL" id="GER33387.1"/>
    </source>
</evidence>
<dbReference type="Proteomes" id="UP000325081">
    <property type="component" value="Unassembled WGS sequence"/>
</dbReference>
<feature type="repeat" description="PPR" evidence="3">
    <location>
        <begin position="285"/>
        <end position="319"/>
    </location>
</feature>
<keyword evidence="7" id="KW-1185">Reference proteome</keyword>
<accession>A0A5A7PM05</accession>
<dbReference type="Pfam" id="PF12854">
    <property type="entry name" value="PPR_1"/>
    <property type="match status" value="2"/>
</dbReference>
<feature type="repeat" description="PPR" evidence="3">
    <location>
        <begin position="250"/>
        <end position="284"/>
    </location>
</feature>
<feature type="repeat" description="PPR" evidence="3">
    <location>
        <begin position="530"/>
        <end position="564"/>
    </location>
</feature>
<evidence type="ECO:0000256" key="1">
    <source>
        <dbReference type="ARBA" id="ARBA00007626"/>
    </source>
</evidence>
<dbReference type="PROSITE" id="PS51375">
    <property type="entry name" value="PPR"/>
    <property type="match status" value="9"/>
</dbReference>
<feature type="repeat" description="PPR" evidence="3">
    <location>
        <begin position="565"/>
        <end position="599"/>
    </location>
</feature>
<evidence type="ECO:0000256" key="4">
    <source>
        <dbReference type="SAM" id="MobiDB-lite"/>
    </source>
</evidence>
<feature type="compositionally biased region" description="Polar residues" evidence="4">
    <location>
        <begin position="43"/>
        <end position="60"/>
    </location>
</feature>